<dbReference type="InterPro" id="IPR024332">
    <property type="entry name" value="MOZART2"/>
</dbReference>
<dbReference type="EMBL" id="JASPKY010000053">
    <property type="protein sequence ID" value="KAK9744981.1"/>
    <property type="molecule type" value="Genomic_DNA"/>
</dbReference>
<evidence type="ECO:0000256" key="3">
    <source>
        <dbReference type="ARBA" id="ARBA00007286"/>
    </source>
</evidence>
<evidence type="ECO:0000256" key="1">
    <source>
        <dbReference type="ARBA" id="ARBA00004186"/>
    </source>
</evidence>
<comment type="caution">
    <text evidence="6">The sequence shown here is derived from an EMBL/GenBank/DDBJ whole genome shotgun (WGS) entry which is preliminary data.</text>
</comment>
<dbReference type="GO" id="GO:0005819">
    <property type="term" value="C:spindle"/>
    <property type="evidence" value="ECO:0007669"/>
    <property type="project" value="UniProtKB-SubCell"/>
</dbReference>
<reference evidence="6 7" key="1">
    <citation type="journal article" date="2024" name="BMC Genomics">
        <title>De novo assembly and annotation of Popillia japonica's genome with initial clues to its potential as an invasive pest.</title>
        <authorList>
            <person name="Cucini C."/>
            <person name="Boschi S."/>
            <person name="Funari R."/>
            <person name="Cardaioli E."/>
            <person name="Iannotti N."/>
            <person name="Marturano G."/>
            <person name="Paoli F."/>
            <person name="Bruttini M."/>
            <person name="Carapelli A."/>
            <person name="Frati F."/>
            <person name="Nardi F."/>
        </authorList>
    </citation>
    <scope>NUCLEOTIDE SEQUENCE [LARGE SCALE GENOMIC DNA]</scope>
    <source>
        <strain evidence="6">DMR45628</strain>
    </source>
</reference>
<proteinExistence type="inferred from homology"/>
<dbReference type="GO" id="GO:0005813">
    <property type="term" value="C:centrosome"/>
    <property type="evidence" value="ECO:0007669"/>
    <property type="project" value="UniProtKB-SubCell"/>
</dbReference>
<evidence type="ECO:0000313" key="6">
    <source>
        <dbReference type="EMBL" id="KAK9744981.1"/>
    </source>
</evidence>
<name>A0AAW1MBS7_POPJA</name>
<keyword evidence="4" id="KW-0963">Cytoplasm</keyword>
<accession>A0AAW1MBS7</accession>
<keyword evidence="7" id="KW-1185">Reference proteome</keyword>
<keyword evidence="5" id="KW-0206">Cytoskeleton</keyword>
<protein>
    <submittedName>
        <fullName evidence="6">Mitotic-spindle organizing gamma-tubulin ring associated</fullName>
    </submittedName>
</protein>
<organism evidence="6 7">
    <name type="scientific">Popillia japonica</name>
    <name type="common">Japanese beetle</name>
    <dbReference type="NCBI Taxonomy" id="7064"/>
    <lineage>
        <taxon>Eukaryota</taxon>
        <taxon>Metazoa</taxon>
        <taxon>Ecdysozoa</taxon>
        <taxon>Arthropoda</taxon>
        <taxon>Hexapoda</taxon>
        <taxon>Insecta</taxon>
        <taxon>Pterygota</taxon>
        <taxon>Neoptera</taxon>
        <taxon>Endopterygota</taxon>
        <taxon>Coleoptera</taxon>
        <taxon>Polyphaga</taxon>
        <taxon>Scarabaeiformia</taxon>
        <taxon>Scarabaeidae</taxon>
        <taxon>Rutelinae</taxon>
        <taxon>Popillia</taxon>
    </lineage>
</organism>
<evidence type="ECO:0000256" key="4">
    <source>
        <dbReference type="ARBA" id="ARBA00022490"/>
    </source>
</evidence>
<comment type="similarity">
    <text evidence="3">Belongs to the MOZART2 family.</text>
</comment>
<evidence type="ECO:0000256" key="2">
    <source>
        <dbReference type="ARBA" id="ARBA00004300"/>
    </source>
</evidence>
<dbReference type="Proteomes" id="UP001458880">
    <property type="component" value="Unassembled WGS sequence"/>
</dbReference>
<dbReference type="AlphaFoldDB" id="A0AAW1MBS7"/>
<dbReference type="Pfam" id="PF12926">
    <property type="entry name" value="MOZART2"/>
    <property type="match status" value="1"/>
</dbReference>
<comment type="subcellular location">
    <subcellularLocation>
        <location evidence="2">Cytoplasm</location>
        <location evidence="2">Cytoskeleton</location>
        <location evidence="2">Microtubule organizing center</location>
        <location evidence="2">Centrosome</location>
    </subcellularLocation>
    <subcellularLocation>
        <location evidence="1">Cytoplasm</location>
        <location evidence="1">Cytoskeleton</location>
        <location evidence="1">Spindle</location>
    </subcellularLocation>
</comment>
<evidence type="ECO:0000256" key="5">
    <source>
        <dbReference type="ARBA" id="ARBA00023212"/>
    </source>
</evidence>
<gene>
    <name evidence="6" type="ORF">QE152_g7273</name>
</gene>
<sequence length="71" mass="8240">MDKLSKFSINLQPHQEELLQLSELAGIHCNPSIFHIIIELLNMQVETEAIYKMLKSIRKSYKLAKSIRKSV</sequence>
<evidence type="ECO:0000313" key="7">
    <source>
        <dbReference type="Proteomes" id="UP001458880"/>
    </source>
</evidence>